<dbReference type="Proteomes" id="UP001597085">
    <property type="component" value="Unassembled WGS sequence"/>
</dbReference>
<evidence type="ECO:0000313" key="2">
    <source>
        <dbReference type="EMBL" id="MFD1598331.1"/>
    </source>
</evidence>
<name>A0ABD6CM11_9EURY</name>
<evidence type="ECO:0000256" key="1">
    <source>
        <dbReference type="SAM" id="Coils"/>
    </source>
</evidence>
<dbReference type="AlphaFoldDB" id="A0ABD6CM11"/>
<dbReference type="EMBL" id="JBHUDK010000004">
    <property type="protein sequence ID" value="MFD1598331.1"/>
    <property type="molecule type" value="Genomic_DNA"/>
</dbReference>
<sequence length="170" mass="18669">MGERKPQINVAVNPERKETWERVVEEDGRFSSMSQLIRTAVSREISGSHDNTNDSGKDVAELKDRIESLENTIQGMGSDFQELKGIIQAQTPTNQNLRSEVFAALPETEIGSHKADTPEEVAAKIGGPVDAESVSDVLDELAAETGQVESFFSEEDGERTIRYSKKGDSL</sequence>
<gene>
    <name evidence="2" type="ORF">ACFSBX_05110</name>
</gene>
<organism evidence="2 3">
    <name type="scientific">Halobellus rarus</name>
    <dbReference type="NCBI Taxonomy" id="1126237"/>
    <lineage>
        <taxon>Archaea</taxon>
        <taxon>Methanobacteriati</taxon>
        <taxon>Methanobacteriota</taxon>
        <taxon>Stenosarchaea group</taxon>
        <taxon>Halobacteria</taxon>
        <taxon>Halobacteriales</taxon>
        <taxon>Haloferacaceae</taxon>
        <taxon>Halobellus</taxon>
    </lineage>
</organism>
<keyword evidence="3" id="KW-1185">Reference proteome</keyword>
<dbReference type="RefSeq" id="WP_256422590.1">
    <property type="nucleotide sequence ID" value="NZ_JANHDI010000013.1"/>
</dbReference>
<keyword evidence="1" id="KW-0175">Coiled coil</keyword>
<accession>A0ABD6CM11</accession>
<evidence type="ECO:0000313" key="3">
    <source>
        <dbReference type="Proteomes" id="UP001597085"/>
    </source>
</evidence>
<feature type="coiled-coil region" evidence="1">
    <location>
        <begin position="52"/>
        <end position="79"/>
    </location>
</feature>
<comment type="caution">
    <text evidence="2">The sequence shown here is derived from an EMBL/GenBank/DDBJ whole genome shotgun (WGS) entry which is preliminary data.</text>
</comment>
<proteinExistence type="predicted"/>
<protein>
    <recommendedName>
        <fullName evidence="4">CopG family transcriptional regulator</fullName>
    </recommendedName>
</protein>
<evidence type="ECO:0008006" key="4">
    <source>
        <dbReference type="Google" id="ProtNLM"/>
    </source>
</evidence>
<reference evidence="2 3" key="1">
    <citation type="journal article" date="2019" name="Int. J. Syst. Evol. Microbiol.">
        <title>The Global Catalogue of Microorganisms (GCM) 10K type strain sequencing project: providing services to taxonomists for standard genome sequencing and annotation.</title>
        <authorList>
            <consortium name="The Broad Institute Genomics Platform"/>
            <consortium name="The Broad Institute Genome Sequencing Center for Infectious Disease"/>
            <person name="Wu L."/>
            <person name="Ma J."/>
        </authorList>
    </citation>
    <scope>NUCLEOTIDE SEQUENCE [LARGE SCALE GENOMIC DNA]</scope>
    <source>
        <strain evidence="2 3">CGMCC 1.12121</strain>
    </source>
</reference>